<dbReference type="OrthoDB" id="9808013at2"/>
<evidence type="ECO:0000313" key="3">
    <source>
        <dbReference type="Proteomes" id="UP000249696"/>
    </source>
</evidence>
<evidence type="ECO:0000256" key="1">
    <source>
        <dbReference type="ARBA" id="ARBA00022801"/>
    </source>
</evidence>
<accession>A0A327QLD1</accession>
<dbReference type="GO" id="GO:0009446">
    <property type="term" value="P:putrescine biosynthetic process"/>
    <property type="evidence" value="ECO:0007669"/>
    <property type="project" value="InterPro"/>
</dbReference>
<dbReference type="GO" id="GO:0047632">
    <property type="term" value="F:agmatine deiminase activity"/>
    <property type="evidence" value="ECO:0007669"/>
    <property type="project" value="TreeGrafter"/>
</dbReference>
<keyword evidence="1" id="KW-0378">Hydrolase</keyword>
<keyword evidence="3" id="KW-1185">Reference proteome</keyword>
<dbReference type="InterPro" id="IPR007466">
    <property type="entry name" value="Peptidyl-Arg-deiminase_porph"/>
</dbReference>
<dbReference type="EMBL" id="QLLN01000013">
    <property type="protein sequence ID" value="RAJ04808.1"/>
    <property type="molecule type" value="Genomic_DNA"/>
</dbReference>
<proteinExistence type="predicted"/>
<dbReference type="Pfam" id="PF04371">
    <property type="entry name" value="PAD_porph"/>
    <property type="match status" value="1"/>
</dbReference>
<dbReference type="SUPFAM" id="SSF55909">
    <property type="entry name" value="Pentein"/>
    <property type="match status" value="1"/>
</dbReference>
<reference evidence="2 3" key="1">
    <citation type="submission" date="2018-06" db="EMBL/GenBank/DDBJ databases">
        <title>Genomic Encyclopedia of Archaeal and Bacterial Type Strains, Phase II (KMG-II): from individual species to whole genera.</title>
        <authorList>
            <person name="Goeker M."/>
        </authorList>
    </citation>
    <scope>NUCLEOTIDE SEQUENCE [LARGE SCALE GENOMIC DNA]</scope>
    <source>
        <strain evidence="2 3">DSM 23522</strain>
    </source>
</reference>
<protein>
    <submittedName>
        <fullName evidence="2">Agmatine deiminase</fullName>
    </submittedName>
</protein>
<dbReference type="PANTHER" id="PTHR31377:SF0">
    <property type="entry name" value="AGMATINE DEIMINASE-RELATED"/>
    <property type="match status" value="1"/>
</dbReference>
<comment type="caution">
    <text evidence="2">The sequence shown here is derived from an EMBL/GenBank/DDBJ whole genome shotgun (WGS) entry which is preliminary data.</text>
</comment>
<dbReference type="PROSITE" id="PS51257">
    <property type="entry name" value="PROKAR_LIPOPROTEIN"/>
    <property type="match status" value="1"/>
</dbReference>
<dbReference type="AlphaFoldDB" id="A0A327QLD1"/>
<dbReference type="Proteomes" id="UP000249696">
    <property type="component" value="Unassembled WGS sequence"/>
</dbReference>
<dbReference type="RefSeq" id="WP_111625623.1">
    <property type="nucleotide sequence ID" value="NZ_QLLN01000013.1"/>
</dbReference>
<name>A0A327QLD1_9FLAO</name>
<sequence length="440" mass="50358">MKYILTIFILLTIFSCNQKNGEQGIDESAFYMPAEWETHQAIWLGWRERKNTQFQEGIAELIKTLTPTVKVKIAVSSDSLLQVAKKYLSLQKVDSTRLEFHVIPGEQYWIRDYGAAFLVNKKGELGVADFGFDQYGLPEFLRLMHEGNVDSIRKYSELWINPKTTMVDSLMAKVENAVIQKTSVVHEGGNIEVNGKGTLIICESAVFNRNPNRTKKEIEKEFKRVLGVSNIIWLKQSLADDPNGFYRRITDNYVGGGVQHSDEFVRFSDANTILLAWVDEDEKDLNPINRINYERMSENLRILENSTDQDGKPFTIVKVPLPELITEKIIATENIDFSENSLDLPPSWFLPSERPQEGDTLLRIPAASYMNYLVTNGLVILPTYTRMGTSEKREKEVEQIFKKQFPGRKIVFLDFMPQNWDGGGIHCSTQQQPKTDANKK</sequence>
<dbReference type="Gene3D" id="3.75.10.10">
    <property type="entry name" value="L-arginine/glycine Amidinotransferase, Chain A"/>
    <property type="match status" value="1"/>
</dbReference>
<dbReference type="PANTHER" id="PTHR31377">
    <property type="entry name" value="AGMATINE DEIMINASE-RELATED"/>
    <property type="match status" value="1"/>
</dbReference>
<organism evidence="2 3">
    <name type="scientific">Arenibacter echinorum</name>
    <dbReference type="NCBI Taxonomy" id="440515"/>
    <lineage>
        <taxon>Bacteria</taxon>
        <taxon>Pseudomonadati</taxon>
        <taxon>Bacteroidota</taxon>
        <taxon>Flavobacteriia</taxon>
        <taxon>Flavobacteriales</taxon>
        <taxon>Flavobacteriaceae</taxon>
        <taxon>Arenibacter</taxon>
    </lineage>
</organism>
<dbReference type="GO" id="GO:0004668">
    <property type="term" value="F:protein-arginine deiminase activity"/>
    <property type="evidence" value="ECO:0007669"/>
    <property type="project" value="InterPro"/>
</dbReference>
<gene>
    <name evidence="2" type="ORF">LV92_04327</name>
</gene>
<evidence type="ECO:0000313" key="2">
    <source>
        <dbReference type="EMBL" id="RAJ04808.1"/>
    </source>
</evidence>